<name>A0ABN1ZTK4_9ACTN</name>
<keyword evidence="1" id="KW-0472">Membrane</keyword>
<dbReference type="Proteomes" id="UP001500842">
    <property type="component" value="Unassembled WGS sequence"/>
</dbReference>
<dbReference type="RefSeq" id="WP_141005868.1">
    <property type="nucleotide sequence ID" value="NZ_BAAAOR010000004.1"/>
</dbReference>
<feature type="transmembrane region" description="Helical" evidence="1">
    <location>
        <begin position="41"/>
        <end position="59"/>
    </location>
</feature>
<keyword evidence="1" id="KW-0812">Transmembrane</keyword>
<organism evidence="2 3">
    <name type="scientific">Nocardioides humi</name>
    <dbReference type="NCBI Taxonomy" id="449461"/>
    <lineage>
        <taxon>Bacteria</taxon>
        <taxon>Bacillati</taxon>
        <taxon>Actinomycetota</taxon>
        <taxon>Actinomycetes</taxon>
        <taxon>Propionibacteriales</taxon>
        <taxon>Nocardioidaceae</taxon>
        <taxon>Nocardioides</taxon>
    </lineage>
</organism>
<keyword evidence="1" id="KW-1133">Transmembrane helix</keyword>
<comment type="caution">
    <text evidence="2">The sequence shown here is derived from an EMBL/GenBank/DDBJ whole genome shotgun (WGS) entry which is preliminary data.</text>
</comment>
<accession>A0ABN1ZTK4</accession>
<reference evidence="2 3" key="1">
    <citation type="journal article" date="2019" name="Int. J. Syst. Evol. Microbiol.">
        <title>The Global Catalogue of Microorganisms (GCM) 10K type strain sequencing project: providing services to taxonomists for standard genome sequencing and annotation.</title>
        <authorList>
            <consortium name="The Broad Institute Genomics Platform"/>
            <consortium name="The Broad Institute Genome Sequencing Center for Infectious Disease"/>
            <person name="Wu L."/>
            <person name="Ma J."/>
        </authorList>
    </citation>
    <scope>NUCLEOTIDE SEQUENCE [LARGE SCALE GENOMIC DNA]</scope>
    <source>
        <strain evidence="2 3">JCM 14942</strain>
    </source>
</reference>
<dbReference type="EMBL" id="BAAAOR010000004">
    <property type="protein sequence ID" value="GAA1504010.1"/>
    <property type="molecule type" value="Genomic_DNA"/>
</dbReference>
<gene>
    <name evidence="2" type="ORF">GCM10009788_04090</name>
</gene>
<proteinExistence type="predicted"/>
<keyword evidence="3" id="KW-1185">Reference proteome</keyword>
<sequence>MRTDQGPLNRVVVTADGTARVSCRPRGSELRDLTDAESVRWVHWFSALPGLLSLVGLLLHHTAYRRAWRVTVEPAASSGSAIQVGGDLDKVRSMRVFAELVDWLESGRHVDDFPVG</sequence>
<evidence type="ECO:0000256" key="1">
    <source>
        <dbReference type="SAM" id="Phobius"/>
    </source>
</evidence>
<protein>
    <submittedName>
        <fullName evidence="2">Uncharacterized protein</fullName>
    </submittedName>
</protein>
<evidence type="ECO:0000313" key="3">
    <source>
        <dbReference type="Proteomes" id="UP001500842"/>
    </source>
</evidence>
<evidence type="ECO:0000313" key="2">
    <source>
        <dbReference type="EMBL" id="GAA1504010.1"/>
    </source>
</evidence>